<name>A0ACC1I0Q9_9FUNG</name>
<evidence type="ECO:0000313" key="2">
    <source>
        <dbReference type="Proteomes" id="UP001145114"/>
    </source>
</evidence>
<comment type="caution">
    <text evidence="1">The sequence shown here is derived from an EMBL/GenBank/DDBJ whole genome shotgun (WGS) entry which is preliminary data.</text>
</comment>
<sequence length="265" mass="28840">METKKTTQNSASHTPRDEKLGDPKVDIGSDLVADQDLKQPIVSADAAGSKAKDIRAEASQSPHSASHILETGSAEGSHDSTIQFEMEDSNARLKAISEGLGNYTGKTTDVKAHLQPKRRISVYRDAMGQPLRLARAKSQSIARKCSQSYSKITKPLFSRQDKTRKIASAGIDGSKEGKQDSSQVSLKSLREDGEDINYGQRLTVGSNPKSDSELLDKNQRSAKDADIKETEQGAGRYLTRGRGVASKTIHSARSMFRKAVSTVHR</sequence>
<gene>
    <name evidence="1" type="ORF">EV182_001464</name>
</gene>
<organism evidence="1 2">
    <name type="scientific">Spiromyces aspiralis</name>
    <dbReference type="NCBI Taxonomy" id="68401"/>
    <lineage>
        <taxon>Eukaryota</taxon>
        <taxon>Fungi</taxon>
        <taxon>Fungi incertae sedis</taxon>
        <taxon>Zoopagomycota</taxon>
        <taxon>Kickxellomycotina</taxon>
        <taxon>Kickxellomycetes</taxon>
        <taxon>Kickxellales</taxon>
        <taxon>Kickxellaceae</taxon>
        <taxon>Spiromyces</taxon>
    </lineage>
</organism>
<dbReference type="Proteomes" id="UP001145114">
    <property type="component" value="Unassembled WGS sequence"/>
</dbReference>
<dbReference type="EMBL" id="JAMZIH010000214">
    <property type="protein sequence ID" value="KAJ1679719.1"/>
    <property type="molecule type" value="Genomic_DNA"/>
</dbReference>
<protein>
    <submittedName>
        <fullName evidence="1">Uncharacterized protein</fullName>
    </submittedName>
</protein>
<reference evidence="1" key="1">
    <citation type="submission" date="2022-06" db="EMBL/GenBank/DDBJ databases">
        <title>Phylogenomic reconstructions and comparative analyses of Kickxellomycotina fungi.</title>
        <authorList>
            <person name="Reynolds N.K."/>
            <person name="Stajich J.E."/>
            <person name="Barry K."/>
            <person name="Grigoriev I.V."/>
            <person name="Crous P."/>
            <person name="Smith M.E."/>
        </authorList>
    </citation>
    <scope>NUCLEOTIDE SEQUENCE</scope>
    <source>
        <strain evidence="1">RSA 2271</strain>
    </source>
</reference>
<accession>A0ACC1I0Q9</accession>
<proteinExistence type="predicted"/>
<evidence type="ECO:0000313" key="1">
    <source>
        <dbReference type="EMBL" id="KAJ1679719.1"/>
    </source>
</evidence>
<keyword evidence="2" id="KW-1185">Reference proteome</keyword>